<dbReference type="CDD" id="cd16146">
    <property type="entry name" value="ARS_like"/>
    <property type="match status" value="1"/>
</dbReference>
<dbReference type="Gene3D" id="3.40.720.10">
    <property type="entry name" value="Alkaline Phosphatase, subunit A"/>
    <property type="match status" value="1"/>
</dbReference>
<comment type="similarity">
    <text evidence="1">Belongs to the sulfatase family.</text>
</comment>
<reference evidence="8" key="1">
    <citation type="submission" date="2016-10" db="EMBL/GenBank/DDBJ databases">
        <authorList>
            <person name="Varghese N."/>
            <person name="Submissions S."/>
        </authorList>
    </citation>
    <scope>NUCLEOTIDE SEQUENCE [LARGE SCALE GENOMIC DNA]</scope>
    <source>
        <strain evidence="8">DSM 24956</strain>
    </source>
</reference>
<evidence type="ECO:0000313" key="7">
    <source>
        <dbReference type="EMBL" id="SDW35089.1"/>
    </source>
</evidence>
<dbReference type="AlphaFoldDB" id="A0A1H2SVL6"/>
<dbReference type="PROSITE" id="PS00523">
    <property type="entry name" value="SULFATASE_1"/>
    <property type="match status" value="1"/>
</dbReference>
<evidence type="ECO:0000259" key="6">
    <source>
        <dbReference type="Pfam" id="PF00884"/>
    </source>
</evidence>
<dbReference type="GO" id="GO:0046872">
    <property type="term" value="F:metal ion binding"/>
    <property type="evidence" value="ECO:0007669"/>
    <property type="project" value="UniProtKB-KW"/>
</dbReference>
<dbReference type="Proteomes" id="UP000199595">
    <property type="component" value="Unassembled WGS sequence"/>
</dbReference>
<dbReference type="FunFam" id="3.40.720.10:FF:000070">
    <property type="entry name" value="Arylsulfatase A"/>
    <property type="match status" value="1"/>
</dbReference>
<evidence type="ECO:0000256" key="3">
    <source>
        <dbReference type="ARBA" id="ARBA00022801"/>
    </source>
</evidence>
<dbReference type="STRING" id="762486.SAMN05444411_101540"/>
<dbReference type="PANTHER" id="PTHR42693">
    <property type="entry name" value="ARYLSULFATASE FAMILY MEMBER"/>
    <property type="match status" value="1"/>
</dbReference>
<evidence type="ECO:0000256" key="5">
    <source>
        <dbReference type="SAM" id="SignalP"/>
    </source>
</evidence>
<dbReference type="PANTHER" id="PTHR42693:SF53">
    <property type="entry name" value="ENDO-4-O-SULFATASE"/>
    <property type="match status" value="1"/>
</dbReference>
<dbReference type="EMBL" id="FNNJ01000001">
    <property type="protein sequence ID" value="SDW35089.1"/>
    <property type="molecule type" value="Genomic_DNA"/>
</dbReference>
<feature type="domain" description="Sulfatase N-terminal" evidence="6">
    <location>
        <begin position="28"/>
        <end position="340"/>
    </location>
</feature>
<keyword evidence="2" id="KW-0479">Metal-binding</keyword>
<sequence>MKKYLIAACVIFIQVLTVQAQLINKSQPNVIIILTDDQGVGDLGCQGNPWIKTPNIDSFYKESVRLTDFHVSPLCAPTRSAIITGKYPINNGVWATYKGRDALSEGTQTMASVFKQSGYKTAMFGKWHLGDNYPVRPTDVGFDEVVQHKAGGVGELSDYWGNSYFNDVYFVNNEPKQFNGYCTDVWFEEAIKFIKKSKEKPFFIYLSTNAPHSPLIVAEKYAEPYRKLESKNIPSANFYGMIANIDENFGKFDAFLKKEGLADNTILIFMTDNGSGNGVSKDGKLGYNKGFRGKKGTKTEGGHRVPFFIRWPNGKIEGGKDISELTAHVDMLPTLANLCNIQLDKSSKMDGINLSSLLKNESVKLQDRTVFVHHRQDWRPPKDIDKTALLNQKWRLVNGNQLYNIEDDLYQKNNLASEYPEVVKLFLKNNKSFLQKSKLNTAYNELPVAILGSSNQKEITLTIQHAIGDSAGIWKAEQVSEGFKSKNNTHALKIEKAGLYKISCRRWPKECAGPILGVPLKNPKGGMYNYKQIKPKKVRIQIANQLLEKEIFEDDEEVFFNVNLEKGKTLLVTDFIEGKEKYGVYYTYISLKEN</sequence>
<dbReference type="Pfam" id="PF00884">
    <property type="entry name" value="Sulfatase"/>
    <property type="match status" value="1"/>
</dbReference>
<feature type="signal peptide" evidence="5">
    <location>
        <begin position="1"/>
        <end position="20"/>
    </location>
</feature>
<dbReference type="InterPro" id="IPR000917">
    <property type="entry name" value="Sulfatase_N"/>
</dbReference>
<dbReference type="InterPro" id="IPR017850">
    <property type="entry name" value="Alkaline_phosphatase_core_sf"/>
</dbReference>
<dbReference type="InterPro" id="IPR024607">
    <property type="entry name" value="Sulfatase_CS"/>
</dbReference>
<dbReference type="SUPFAM" id="SSF53649">
    <property type="entry name" value="Alkaline phosphatase-like"/>
    <property type="match status" value="1"/>
</dbReference>
<evidence type="ECO:0000313" key="8">
    <source>
        <dbReference type="Proteomes" id="UP000199595"/>
    </source>
</evidence>
<dbReference type="InterPro" id="IPR050738">
    <property type="entry name" value="Sulfatase"/>
</dbReference>
<name>A0A1H2SVL6_9FLAO</name>
<evidence type="ECO:0000256" key="1">
    <source>
        <dbReference type="ARBA" id="ARBA00008779"/>
    </source>
</evidence>
<keyword evidence="5" id="KW-0732">Signal</keyword>
<keyword evidence="4" id="KW-0106">Calcium</keyword>
<evidence type="ECO:0000256" key="4">
    <source>
        <dbReference type="ARBA" id="ARBA00022837"/>
    </source>
</evidence>
<protein>
    <submittedName>
        <fullName evidence="7">Arylsulfatase A</fullName>
    </submittedName>
</protein>
<dbReference type="RefSeq" id="WP_090119430.1">
    <property type="nucleotide sequence ID" value="NZ_FNNJ01000001.1"/>
</dbReference>
<dbReference type="GO" id="GO:0004065">
    <property type="term" value="F:arylsulfatase activity"/>
    <property type="evidence" value="ECO:0007669"/>
    <property type="project" value="TreeGrafter"/>
</dbReference>
<gene>
    <name evidence="7" type="ORF">SAMN05444411_101540</name>
</gene>
<accession>A0A1H2SVL6</accession>
<organism evidence="7 8">
    <name type="scientific">Lutibacter oricola</name>
    <dbReference type="NCBI Taxonomy" id="762486"/>
    <lineage>
        <taxon>Bacteria</taxon>
        <taxon>Pseudomonadati</taxon>
        <taxon>Bacteroidota</taxon>
        <taxon>Flavobacteriia</taxon>
        <taxon>Flavobacteriales</taxon>
        <taxon>Flavobacteriaceae</taxon>
        <taxon>Lutibacter</taxon>
    </lineage>
</organism>
<evidence type="ECO:0000256" key="2">
    <source>
        <dbReference type="ARBA" id="ARBA00022723"/>
    </source>
</evidence>
<keyword evidence="8" id="KW-1185">Reference proteome</keyword>
<feature type="chain" id="PRO_5011776485" evidence="5">
    <location>
        <begin position="21"/>
        <end position="594"/>
    </location>
</feature>
<dbReference type="OrthoDB" id="756520at2"/>
<proteinExistence type="inferred from homology"/>
<keyword evidence="3" id="KW-0378">Hydrolase</keyword>